<evidence type="ECO:0000313" key="2">
    <source>
        <dbReference type="Proteomes" id="UP000005239"/>
    </source>
</evidence>
<dbReference type="CDD" id="cd00637">
    <property type="entry name" value="7tm_classA_rhodopsin-like"/>
    <property type="match status" value="1"/>
</dbReference>
<dbReference type="PANTHER" id="PTHR22718:SF34">
    <property type="entry name" value="G-PROTEIN COUPLED RECEPTORS FAMILY 1 PROFILE DOMAIN-CONTAINING PROTEIN"/>
    <property type="match status" value="1"/>
</dbReference>
<dbReference type="PANTHER" id="PTHR22718">
    <property type="entry name" value="SERPENTINE RECEPTOR, CLASS X"/>
    <property type="match status" value="1"/>
</dbReference>
<dbReference type="OrthoDB" id="10017003at2759"/>
<dbReference type="Gene3D" id="1.20.1070.10">
    <property type="entry name" value="Rhodopsin 7-helix transmembrane proteins"/>
    <property type="match status" value="1"/>
</dbReference>
<organism evidence="1 2">
    <name type="scientific">Pristionchus pacificus</name>
    <name type="common">Parasitic nematode worm</name>
    <dbReference type="NCBI Taxonomy" id="54126"/>
    <lineage>
        <taxon>Eukaryota</taxon>
        <taxon>Metazoa</taxon>
        <taxon>Ecdysozoa</taxon>
        <taxon>Nematoda</taxon>
        <taxon>Chromadorea</taxon>
        <taxon>Rhabditida</taxon>
        <taxon>Rhabditina</taxon>
        <taxon>Diplogasteromorpha</taxon>
        <taxon>Diplogasteroidea</taxon>
        <taxon>Neodiplogasteridae</taxon>
        <taxon>Pristionchus</taxon>
    </lineage>
</organism>
<reference evidence="2" key="1">
    <citation type="journal article" date="2008" name="Nat. Genet.">
        <title>The Pristionchus pacificus genome provides a unique perspective on nematode lifestyle and parasitism.</title>
        <authorList>
            <person name="Dieterich C."/>
            <person name="Clifton S.W."/>
            <person name="Schuster L.N."/>
            <person name="Chinwalla A."/>
            <person name="Delehaunty K."/>
            <person name="Dinkelacker I."/>
            <person name="Fulton L."/>
            <person name="Fulton R."/>
            <person name="Godfrey J."/>
            <person name="Minx P."/>
            <person name="Mitreva M."/>
            <person name="Roeseler W."/>
            <person name="Tian H."/>
            <person name="Witte H."/>
            <person name="Yang S.P."/>
            <person name="Wilson R.K."/>
            <person name="Sommer R.J."/>
        </authorList>
    </citation>
    <scope>NUCLEOTIDE SEQUENCE [LARGE SCALE GENOMIC DNA]</scope>
    <source>
        <strain evidence="2">PS312</strain>
    </source>
</reference>
<accession>A0A2A6BR53</accession>
<name>A0A2A6BR53_PRIPA</name>
<proteinExistence type="predicted"/>
<protein>
    <submittedName>
        <fullName evidence="1">G protein-coupled receptor</fullName>
    </submittedName>
</protein>
<reference evidence="1" key="2">
    <citation type="submission" date="2022-06" db="UniProtKB">
        <authorList>
            <consortium name="EnsemblMetazoa"/>
        </authorList>
    </citation>
    <scope>IDENTIFICATION</scope>
    <source>
        <strain evidence="1">PS312</strain>
    </source>
</reference>
<keyword evidence="2" id="KW-1185">Reference proteome</keyword>
<dbReference type="EnsemblMetazoa" id="PPA00804.1">
    <property type="protein sequence ID" value="PPA00804.1"/>
    <property type="gene ID" value="WBGene00090358"/>
</dbReference>
<accession>A0A8R1U2R6</accession>
<evidence type="ECO:0000313" key="1">
    <source>
        <dbReference type="EnsemblMetazoa" id="PPA00804.1"/>
    </source>
</evidence>
<dbReference type="AlphaFoldDB" id="A0A2A6BR53"/>
<dbReference type="SUPFAM" id="SSF81321">
    <property type="entry name" value="Family A G protein-coupled receptor-like"/>
    <property type="match status" value="1"/>
</dbReference>
<gene>
    <name evidence="1" type="primary">WBGene00090358</name>
</gene>
<dbReference type="Pfam" id="PF10323">
    <property type="entry name" value="7TM_GPCR_Srv"/>
    <property type="match status" value="1"/>
</dbReference>
<dbReference type="Proteomes" id="UP000005239">
    <property type="component" value="Unassembled WGS sequence"/>
</dbReference>
<sequence>MEDEYVFEYTLDQLTLEYLLYYFVTLMCLCDLGQLFASTYNIVYMAFRQAIVGSPFSLVNQFIFFISDAFLWCYICTLGVVALNRVICVVFPIHFKALFTTRFSKRLIIFCICFGTFLSSPHLHSCCRLLSFPEWYTTAYYPFDTWYRYLDLFFSSLCALIIIICYSLMFYVMRTSQKYAKLRAFSRNAEWRLSLQVFLMSAVFLVTFSTYFWLPYLGESQFVALIAPTLFVVQNITHPTIAFIFNTAIRQEAMRRLGCKVWEKAPIECVTQPEWSLSSGQSVSSAFDAAGIYHFRSNCTGLTVASTFPDPYSPLQKYQIDVTSGFDQAMQLKPLSGNGLTLTCKSIDCAGSYWFGEKKTVLVSFAAVCYLPTTFTVKHDIHSTAYVKTQSECENLCTAATECTAIVTQQKSGELWCVLLGAEASVNCAPRPQLCSPSRRAPAK</sequence>
<dbReference type="InterPro" id="IPR019426">
    <property type="entry name" value="7TM_GPCR_serpentine_rcpt_Srv"/>
</dbReference>